<dbReference type="PIRSF" id="PIRSF004553">
    <property type="entry name" value="CHP00095"/>
    <property type="match status" value="1"/>
</dbReference>
<keyword evidence="1 3" id="KW-0489">Methyltransferase</keyword>
<dbReference type="InterPro" id="IPR004398">
    <property type="entry name" value="RNA_MeTrfase_RsmD"/>
</dbReference>
<dbReference type="Proteomes" id="UP000253606">
    <property type="component" value="Chromosome"/>
</dbReference>
<dbReference type="Pfam" id="PF03602">
    <property type="entry name" value="Cons_hypoth95"/>
    <property type="match status" value="1"/>
</dbReference>
<dbReference type="PANTHER" id="PTHR43542:SF1">
    <property type="entry name" value="METHYLTRANSFERASE"/>
    <property type="match status" value="1"/>
</dbReference>
<evidence type="ECO:0000313" key="4">
    <source>
        <dbReference type="Proteomes" id="UP000253606"/>
    </source>
</evidence>
<protein>
    <submittedName>
        <fullName evidence="3">16S rRNA (Guanine(966)-N(2))-methyltransferase</fullName>
    </submittedName>
</protein>
<evidence type="ECO:0000313" key="3">
    <source>
        <dbReference type="EMBL" id="AXC10806.1"/>
    </source>
</evidence>
<dbReference type="KEGG" id="abas:ACPOL_1460"/>
<gene>
    <name evidence="3" type="ORF">ACPOL_1460</name>
</gene>
<organism evidence="3 4">
    <name type="scientific">Acidisarcina polymorpha</name>
    <dbReference type="NCBI Taxonomy" id="2211140"/>
    <lineage>
        <taxon>Bacteria</taxon>
        <taxon>Pseudomonadati</taxon>
        <taxon>Acidobacteriota</taxon>
        <taxon>Terriglobia</taxon>
        <taxon>Terriglobales</taxon>
        <taxon>Acidobacteriaceae</taxon>
        <taxon>Acidisarcina</taxon>
    </lineage>
</organism>
<dbReference type="Gene3D" id="3.40.50.150">
    <property type="entry name" value="Vaccinia Virus protein VP39"/>
    <property type="match status" value="1"/>
</dbReference>
<dbReference type="EMBL" id="CP030840">
    <property type="protein sequence ID" value="AXC10806.1"/>
    <property type="molecule type" value="Genomic_DNA"/>
</dbReference>
<name>A0A2Z5FWL0_9BACT</name>
<evidence type="ECO:0000256" key="2">
    <source>
        <dbReference type="ARBA" id="ARBA00022679"/>
    </source>
</evidence>
<proteinExistence type="predicted"/>
<dbReference type="PANTHER" id="PTHR43542">
    <property type="entry name" value="METHYLTRANSFERASE"/>
    <property type="match status" value="1"/>
</dbReference>
<reference evidence="3 4" key="1">
    <citation type="journal article" date="2018" name="Front. Microbiol.">
        <title>Hydrolytic Capabilities as a Key to Environmental Success: Chitinolytic and Cellulolytic Acidobacteria From Acidic Sub-arctic Soils and Boreal Peatlands.</title>
        <authorList>
            <person name="Belova S.E."/>
            <person name="Ravin N.V."/>
            <person name="Pankratov T.A."/>
            <person name="Rakitin A.L."/>
            <person name="Ivanova A.A."/>
            <person name="Beletsky A.V."/>
            <person name="Mardanov A.V."/>
            <person name="Sinninghe Damste J.S."/>
            <person name="Dedysh S.N."/>
        </authorList>
    </citation>
    <scope>NUCLEOTIDE SEQUENCE [LARGE SCALE GENOMIC DNA]</scope>
    <source>
        <strain evidence="3 4">SBC82</strain>
    </source>
</reference>
<accession>A0A2Z5FWL0</accession>
<dbReference type="SUPFAM" id="SSF53335">
    <property type="entry name" value="S-adenosyl-L-methionine-dependent methyltransferases"/>
    <property type="match status" value="1"/>
</dbReference>
<dbReference type="CDD" id="cd02440">
    <property type="entry name" value="AdoMet_MTases"/>
    <property type="match status" value="1"/>
</dbReference>
<dbReference type="RefSeq" id="WP_338026756.1">
    <property type="nucleotide sequence ID" value="NZ_CP030840.1"/>
</dbReference>
<dbReference type="NCBIfam" id="TIGR00095">
    <property type="entry name" value="16S rRNA (guanine(966)-N(2))-methyltransferase RsmD"/>
    <property type="match status" value="1"/>
</dbReference>
<keyword evidence="2 3" id="KW-0808">Transferase</keyword>
<evidence type="ECO:0000256" key="1">
    <source>
        <dbReference type="ARBA" id="ARBA00022603"/>
    </source>
</evidence>
<dbReference type="AlphaFoldDB" id="A0A2Z5FWL0"/>
<dbReference type="GO" id="GO:0008168">
    <property type="term" value="F:methyltransferase activity"/>
    <property type="evidence" value="ECO:0007669"/>
    <property type="project" value="UniProtKB-KW"/>
</dbReference>
<dbReference type="GO" id="GO:0031167">
    <property type="term" value="P:rRNA methylation"/>
    <property type="evidence" value="ECO:0007669"/>
    <property type="project" value="InterPro"/>
</dbReference>
<dbReference type="InterPro" id="IPR029063">
    <property type="entry name" value="SAM-dependent_MTases_sf"/>
</dbReference>
<sequence length="200" mass="22198">MKRMRVISGIYRSRRLAAPDGLATRPTGDRVRETLFNILAPRIAGATFADLFAGSGANGIEAISRGAGMVFFVENAPPALEALRLNLKSLGIVSGFGLEPRSVSSFLRRLAQRERRLDIVFLDPPYDALPEYAVTLDLLGGECSSLLDRESIVVAEHRRKQPLAEQYGELVRYRVREQGDTALSFFQRKKMDIEESSSPI</sequence>
<keyword evidence="4" id="KW-1185">Reference proteome</keyword>